<feature type="signal peptide" evidence="9">
    <location>
        <begin position="1"/>
        <end position="21"/>
    </location>
</feature>
<feature type="chain" id="PRO_5012702658" evidence="9">
    <location>
        <begin position="22"/>
        <end position="1571"/>
    </location>
</feature>
<dbReference type="PROSITE" id="PS51170">
    <property type="entry name" value="CW"/>
    <property type="match status" value="8"/>
</dbReference>
<keyword evidence="4" id="KW-0677">Repeat</keyword>
<dbReference type="Pfam" id="PF19127">
    <property type="entry name" value="Choline_bind_3"/>
    <property type="match status" value="2"/>
</dbReference>
<evidence type="ECO:0000256" key="1">
    <source>
        <dbReference type="ARBA" id="ARBA00009865"/>
    </source>
</evidence>
<dbReference type="OrthoDB" id="9801455at2"/>
<dbReference type="Gene3D" id="2.60.120.260">
    <property type="entry name" value="Galactose-binding domain-like"/>
    <property type="match status" value="1"/>
</dbReference>
<dbReference type="GO" id="GO:0030246">
    <property type="term" value="F:carbohydrate binding"/>
    <property type="evidence" value="ECO:0007669"/>
    <property type="project" value="InterPro"/>
</dbReference>
<feature type="repeat" description="Cell wall-binding" evidence="8">
    <location>
        <begin position="1391"/>
        <end position="1410"/>
    </location>
</feature>
<dbReference type="SUPFAM" id="SSF69360">
    <property type="entry name" value="Cell wall binding repeat"/>
    <property type="match status" value="2"/>
</dbReference>
<dbReference type="InterPro" id="IPR013320">
    <property type="entry name" value="ConA-like_dom_sf"/>
</dbReference>
<evidence type="ECO:0000256" key="2">
    <source>
        <dbReference type="ARBA" id="ARBA00022651"/>
    </source>
</evidence>
<evidence type="ECO:0000256" key="6">
    <source>
        <dbReference type="ARBA" id="ARBA00023277"/>
    </source>
</evidence>
<evidence type="ECO:0000256" key="7">
    <source>
        <dbReference type="ARBA" id="ARBA00023295"/>
    </source>
</evidence>
<gene>
    <name evidence="11" type="ORF">SAMN02745158_02566</name>
</gene>
<dbReference type="Gene3D" id="2.10.270.10">
    <property type="entry name" value="Cholin Binding"/>
    <property type="match status" value="2"/>
</dbReference>
<feature type="repeat" description="Cell wall-binding" evidence="8">
    <location>
        <begin position="1431"/>
        <end position="1450"/>
    </location>
</feature>
<dbReference type="Pfam" id="PF07523">
    <property type="entry name" value="Big_3"/>
    <property type="match status" value="4"/>
</dbReference>
<name>A0A1M4Z093_9CLOT</name>
<evidence type="ECO:0000256" key="9">
    <source>
        <dbReference type="SAM" id="SignalP"/>
    </source>
</evidence>
<protein>
    <submittedName>
        <fullName evidence="11">Putative cell wall binding repeat-containing protein</fullName>
    </submittedName>
</protein>
<dbReference type="Gene3D" id="2.20.120.10">
    <property type="entry name" value="Multimodular pneumococcal cell wall endolysin, domain 3"/>
    <property type="match status" value="1"/>
</dbReference>
<feature type="repeat" description="Cell wall-binding" evidence="8">
    <location>
        <begin position="1451"/>
        <end position="1470"/>
    </location>
</feature>
<keyword evidence="12" id="KW-1185">Reference proteome</keyword>
<feature type="repeat" description="Cell wall-binding" evidence="8">
    <location>
        <begin position="1411"/>
        <end position="1430"/>
    </location>
</feature>
<dbReference type="Gene3D" id="2.60.40.3630">
    <property type="match status" value="4"/>
</dbReference>
<reference evidence="11 12" key="1">
    <citation type="submission" date="2016-11" db="EMBL/GenBank/DDBJ databases">
        <authorList>
            <person name="Jaros S."/>
            <person name="Januszkiewicz K."/>
            <person name="Wedrychowicz H."/>
        </authorList>
    </citation>
    <scope>NUCLEOTIDE SEQUENCE [LARGE SCALE GENOMIC DNA]</scope>
    <source>
        <strain evidence="11 12">DSM 17459</strain>
    </source>
</reference>
<dbReference type="InterPro" id="IPR006710">
    <property type="entry name" value="Glyco_hydro_43"/>
</dbReference>
<accession>A0A1M4Z093</accession>
<evidence type="ECO:0000256" key="4">
    <source>
        <dbReference type="ARBA" id="ARBA00022737"/>
    </source>
</evidence>
<evidence type="ECO:0000256" key="8">
    <source>
        <dbReference type="PROSITE-ProRule" id="PRU00591"/>
    </source>
</evidence>
<evidence type="ECO:0000313" key="11">
    <source>
        <dbReference type="EMBL" id="SHF11247.1"/>
    </source>
</evidence>
<dbReference type="InterPro" id="IPR023296">
    <property type="entry name" value="Glyco_hydro_beta-prop_sf"/>
</dbReference>
<keyword evidence="7" id="KW-0326">Glycosidase</keyword>
<dbReference type="Gene3D" id="2.60.40.1080">
    <property type="match status" value="1"/>
</dbReference>
<dbReference type="InterPro" id="IPR005084">
    <property type="entry name" value="CBM6"/>
</dbReference>
<dbReference type="InterPro" id="IPR052176">
    <property type="entry name" value="Glycosyl_Hydrlase_43_Enz"/>
</dbReference>
<dbReference type="SUPFAM" id="SSF49899">
    <property type="entry name" value="Concanavalin A-like lectins/glucanases"/>
    <property type="match status" value="1"/>
</dbReference>
<proteinExistence type="inferred from homology"/>
<dbReference type="InterPro" id="IPR006584">
    <property type="entry name" value="Cellulose-bd_IV"/>
</dbReference>
<evidence type="ECO:0000256" key="3">
    <source>
        <dbReference type="ARBA" id="ARBA00022729"/>
    </source>
</evidence>
<keyword evidence="3 9" id="KW-0732">Signal</keyword>
<dbReference type="SMART" id="SM00606">
    <property type="entry name" value="CBD_IV"/>
    <property type="match status" value="1"/>
</dbReference>
<feature type="repeat" description="Cell wall-binding" evidence="8">
    <location>
        <begin position="1511"/>
        <end position="1530"/>
    </location>
</feature>
<dbReference type="Proteomes" id="UP000184245">
    <property type="component" value="Unassembled WGS sequence"/>
</dbReference>
<evidence type="ECO:0000256" key="5">
    <source>
        <dbReference type="ARBA" id="ARBA00022801"/>
    </source>
</evidence>
<feature type="repeat" description="Cell wall-binding" evidence="8">
    <location>
        <begin position="1531"/>
        <end position="1550"/>
    </location>
</feature>
<keyword evidence="2" id="KW-0858">Xylan degradation</keyword>
<dbReference type="Gene3D" id="2.60.120.200">
    <property type="match status" value="1"/>
</dbReference>
<feature type="domain" description="CBM6" evidence="10">
    <location>
        <begin position="358"/>
        <end position="491"/>
    </location>
</feature>
<dbReference type="PANTHER" id="PTHR43772:SF2">
    <property type="entry name" value="PUTATIVE (AFU_ORTHOLOGUE AFUA_2G04480)-RELATED"/>
    <property type="match status" value="1"/>
</dbReference>
<sequence length="1571" mass="173153">MGRSIKNVFLGIIAAAGTAMAVPSLTVEAANPLLPLDEYIPDVEAKVFTNEKGEERLYLYGSHDDYNSGTWCSYQYRVWSAPLEDLEDWTDHGVSFASRKGEGYFWEGQDTDGVDWSDTQLYAPDVCKIGDTYYLVTCNAGGPALGMATSKNPEGPFSPAKKILYDDGTETSNIDPSLYTEGEGENQKVYLVWGQTTSFGGQGLLGAELIKDENGLYTVVKKDTQKVLFGAGNDGFGYYEGPSLKKINGKYYILYPSNKGKGVHMMSYAIADEPLGPYTFGGNILDNDGCDLAGGNNHGSFCKIKDQWYLFYHRGFGNSNMRRKVCAEKIYFDENGKIGDINGNMVQMTNHGLGGPLSPYEKVEAAYATHVRMDGYPSGCYLSEQAADLHPLINITDGNCVEYRDFDFGTTDQDLQFTARLKAKSGGSIDIVLDDPENAPIGTVIVGSLASSEWTEFTAPVSKVQGIHTVYLKFHSQSSEKICEMESFRFSERNAMFSETFDGDLRAWKNKANSRIIGGSLQLMNNTSMTAREGIDWKNYSFEANVKLEDQAAGLTFRKSDDKNYYLLLMGENGLELKKSVNGTETTVGSMEQAIDPGQYTRVKIECCNEWITVYVNGAKKGEFRDYSLQSGTVGFYQPEGSMASYDDVAVMDTIARVDKIEINGMPLTEFTGDVKTYSVPADGGGAVPFVKAYSTAAKVSVEQAQAVPGSAKVTFDDGENTAEYEIKFYTSDKVQSDDFTRDSVGEFWQIVNPNEANVTYEQNKGLTIQTEGGDLGNQSNPAKNLFLQNANSDWTIETVLSANPAFDLIGGNWPSAGLVAYGDDSHYVKLVYLPNGVELNTGDGDKQQIGVSLTDPNQKLRLKLEKSGNTYTGYYALGETGEYKTFSSRRSMSSDHVKAGLMTTGFMASGNQTKVTFHSFTAANGSSSALPELVPAEGVAADQDAIELTTGDTVSLNASVTPQNATYKDVVWSITEGADAVEIVNDVKSDTIVLKGVREGDAVVRLSLQDNPDIYADCELHVQSPALDSLTVTPPSKTEYKLGEDLDFHDLAVKANYVNGTSAAVEPSDCEITGFDSLAPGEQTVAVSYTENGITKTGEFTVTVLNEKALTGILVTPPAKTEYEECEPFDRTGMAVKAQFSDGSEEEVSEYVLSDVNTMTAGTKEVTVTYEDKAAAFTITVKEKKLTGIEIIVPDKTDYLVGEAFDPAGMIVNAVYSNQVKEEISQGSYTLEGFDSTEPGDKTVVVSYEGNTAEFTVKVSEKSEEPVLAKLVLTPPAKTEYLVGEEGDLTGLAVYAWYSDGACRELESESYEVGALDTSAPGIQYITVSYEGMTEEFMIVVSEDTQTEIPHWEHDRNGWWYSNGDGTWPRLCWKSIHDTWYYFDKYGYRMTGWVDDGSHWYYCDEDGVMQTGWLLEGNTWYYLKNNGMMATGWIKDGNTWYYLKNSGAMATGWLLDRNTWYYLRGNGAMITGWYQEGNTWYYLRNNGAMATGWLLDGNTWYYLKSSGAMETGWILDRGTWYYLKNRGAMATGWVQTGGRWYYLKSGGGMAANQWIGKYYVNKNGVWTKTR</sequence>
<dbReference type="SUPFAM" id="SSF75005">
    <property type="entry name" value="Arabinanase/levansucrase/invertase"/>
    <property type="match status" value="1"/>
</dbReference>
<dbReference type="Pfam" id="PF01473">
    <property type="entry name" value="Choline_bind_1"/>
    <property type="match status" value="3"/>
</dbReference>
<dbReference type="Pfam" id="PF03422">
    <property type="entry name" value="CBM_6"/>
    <property type="match status" value="1"/>
</dbReference>
<evidence type="ECO:0000259" key="10">
    <source>
        <dbReference type="PROSITE" id="PS51175"/>
    </source>
</evidence>
<dbReference type="Pfam" id="PF04616">
    <property type="entry name" value="Glyco_hydro_43"/>
    <property type="match status" value="1"/>
</dbReference>
<dbReference type="CDD" id="cd04084">
    <property type="entry name" value="CBM6_xylanase-like"/>
    <property type="match status" value="1"/>
</dbReference>
<dbReference type="GO" id="GO:0004553">
    <property type="term" value="F:hydrolase activity, hydrolyzing O-glycosyl compounds"/>
    <property type="evidence" value="ECO:0007669"/>
    <property type="project" value="InterPro"/>
</dbReference>
<keyword evidence="2" id="KW-0624">Polysaccharide degradation</keyword>
<dbReference type="SUPFAM" id="SSF49785">
    <property type="entry name" value="Galactose-binding domain-like"/>
    <property type="match status" value="1"/>
</dbReference>
<evidence type="ECO:0000313" key="12">
    <source>
        <dbReference type="Proteomes" id="UP000184245"/>
    </source>
</evidence>
<feature type="repeat" description="Cell wall-binding" evidence="8">
    <location>
        <begin position="1471"/>
        <end position="1490"/>
    </location>
</feature>
<comment type="similarity">
    <text evidence="1">Belongs to the glycosyl hydrolase 43 family.</text>
</comment>
<dbReference type="InterPro" id="IPR022038">
    <property type="entry name" value="Ig-like_bact"/>
</dbReference>
<dbReference type="Gene3D" id="2.60.120.560">
    <property type="entry name" value="Exo-inulinase, domain 1"/>
    <property type="match status" value="1"/>
</dbReference>
<dbReference type="PANTHER" id="PTHR43772">
    <property type="entry name" value="ENDO-1,4-BETA-XYLANASE"/>
    <property type="match status" value="1"/>
</dbReference>
<keyword evidence="5" id="KW-0378">Hydrolase</keyword>
<dbReference type="InterPro" id="IPR008979">
    <property type="entry name" value="Galactose-bd-like_sf"/>
</dbReference>
<dbReference type="Gene3D" id="2.115.10.20">
    <property type="entry name" value="Glycosyl hydrolase domain, family 43"/>
    <property type="match status" value="1"/>
</dbReference>
<keyword evidence="6" id="KW-0119">Carbohydrate metabolism</keyword>
<dbReference type="PROSITE" id="PS51175">
    <property type="entry name" value="CBM6"/>
    <property type="match status" value="1"/>
</dbReference>
<dbReference type="STRING" id="1122155.SAMN02745158_02566"/>
<feature type="repeat" description="Cell wall-binding" evidence="8">
    <location>
        <begin position="1491"/>
        <end position="1510"/>
    </location>
</feature>
<dbReference type="GO" id="GO:0045493">
    <property type="term" value="P:xylan catabolic process"/>
    <property type="evidence" value="ECO:0007669"/>
    <property type="project" value="UniProtKB-KW"/>
</dbReference>
<dbReference type="EMBL" id="FQVI01000013">
    <property type="protein sequence ID" value="SHF11247.1"/>
    <property type="molecule type" value="Genomic_DNA"/>
</dbReference>
<dbReference type="RefSeq" id="WP_072852356.1">
    <property type="nucleotide sequence ID" value="NZ_FQVI01000013.1"/>
</dbReference>
<dbReference type="CDD" id="cd18620">
    <property type="entry name" value="GH43_XylA-like"/>
    <property type="match status" value="1"/>
</dbReference>
<organism evidence="11 12">
    <name type="scientific">Lactonifactor longoviformis DSM 17459</name>
    <dbReference type="NCBI Taxonomy" id="1122155"/>
    <lineage>
        <taxon>Bacteria</taxon>
        <taxon>Bacillati</taxon>
        <taxon>Bacillota</taxon>
        <taxon>Clostridia</taxon>
        <taxon>Eubacteriales</taxon>
        <taxon>Clostridiaceae</taxon>
        <taxon>Lactonifactor</taxon>
    </lineage>
</organism>
<dbReference type="InterPro" id="IPR018337">
    <property type="entry name" value="Cell_wall/Cho-bd_repeat"/>
</dbReference>